<evidence type="ECO:0000256" key="7">
    <source>
        <dbReference type="ARBA" id="ARBA00023136"/>
    </source>
</evidence>
<reference evidence="12" key="1">
    <citation type="submission" date="2016-11" db="UniProtKB">
        <authorList>
            <consortium name="WormBaseParasite"/>
        </authorList>
    </citation>
    <scope>IDENTIFICATION</scope>
</reference>
<feature type="transmembrane region" description="Helical" evidence="9">
    <location>
        <begin position="422"/>
        <end position="442"/>
    </location>
</feature>
<keyword evidence="11" id="KW-1185">Reference proteome</keyword>
<dbReference type="PANTHER" id="PTHR10846">
    <property type="entry name" value="SODIUM/POTASSIUM/CALCIUM EXCHANGER"/>
    <property type="match status" value="1"/>
</dbReference>
<keyword evidence="4" id="KW-0406">Ion transport</keyword>
<dbReference type="GO" id="GO:0005262">
    <property type="term" value="F:calcium channel activity"/>
    <property type="evidence" value="ECO:0007669"/>
    <property type="project" value="TreeGrafter"/>
</dbReference>
<dbReference type="AlphaFoldDB" id="A0A1I8IVH4"/>
<dbReference type="PANTHER" id="PTHR10846:SF73">
    <property type="entry name" value="SODIUM_CALCIUM EXCHANGER MEMBRANE REGION DOMAIN-CONTAINING PROTEIN"/>
    <property type="match status" value="1"/>
</dbReference>
<evidence type="ECO:0000313" key="11">
    <source>
        <dbReference type="Proteomes" id="UP000095280"/>
    </source>
</evidence>
<keyword evidence="4" id="KW-0106">Calcium</keyword>
<organism evidence="11 12">
    <name type="scientific">Macrostomum lignano</name>
    <dbReference type="NCBI Taxonomy" id="282301"/>
    <lineage>
        <taxon>Eukaryota</taxon>
        <taxon>Metazoa</taxon>
        <taxon>Spiralia</taxon>
        <taxon>Lophotrochozoa</taxon>
        <taxon>Platyhelminthes</taxon>
        <taxon>Rhabditophora</taxon>
        <taxon>Macrostomorpha</taxon>
        <taxon>Macrostomida</taxon>
        <taxon>Macrostomidae</taxon>
        <taxon>Macrostomum</taxon>
    </lineage>
</organism>
<evidence type="ECO:0000256" key="5">
    <source>
        <dbReference type="ARBA" id="ARBA00022692"/>
    </source>
</evidence>
<dbReference type="InterPro" id="IPR004481">
    <property type="entry name" value="K/Na/Ca-exchanger"/>
</dbReference>
<evidence type="ECO:0000256" key="8">
    <source>
        <dbReference type="SAM" id="MobiDB-lite"/>
    </source>
</evidence>
<dbReference type="GO" id="GO:0006874">
    <property type="term" value="P:intracellular calcium ion homeostasis"/>
    <property type="evidence" value="ECO:0007669"/>
    <property type="project" value="TreeGrafter"/>
</dbReference>
<evidence type="ECO:0000256" key="1">
    <source>
        <dbReference type="ARBA" id="ARBA00004141"/>
    </source>
</evidence>
<sequence>MGTQLYYNFSRNKEESFAKLVGYLKQSVLKSPDESIAPVTQPVQTATPPKPRPPPEPAYTKWTSEEVLNWLLENKLPSHLEPFKLEGRHLLFLLKMKSQAPEAFYRLLEKSLRLTLFHQLYDFSRKTPLQAVCTKPDAIGSDPTLWVDRVDSLKNRVCIKKMKKTHGQESGFMQIAFIVRTEAGSSIFILPIAKQSARHRHQRRVLSRLGFSTVVMATIKKLTRRQRRWRTAAATAVATVASVGVTGWFAVAMAIDGLATARLAAGPSNACTPRSIETFPPDLFSLADKRRGAVALHGLAALWLFAGLAIVCDDYFVASLEVLCEVLHLKPDVAGATFMAAGSSAPELFTSVIGVFLTQSDVGVSTIVGSAVFNLLFIVSLCGLFATQIIFLSWWPIVRDCSYYSLSVVSLILVIYDEKVHWYEAAALLMLYAMYIVIMYFNESIDQWIAERWPNLATGGNQRLRKAGGPAAKAAAASSNGSHRGGPAAASGLVSLQDFGPPAAKRSAMSGKTGAAYWHLRDLEDEQAEEFDDSDFAAGNSSSEVTRPLLDGCSSSPSAAAATAVQMTEVDLQQPADGMGIEVSAGYESPLEFPSGWPPSSVLVRHVAMDAAVHGNHSGLSEAAGRWRQMFFLTLLNSILWIGGMSYLLVWMVCTIGDTLGIPDTVMGLTILAAGTSVRMPWPVCSLLGTALETWRCPTASAATYSTSCWASGCPGFIGAAVRSSPGGAVSISSAGLTYSSVVLLSTVLLLLTSVYANKMKLDKKLGLACLLLYLLFITVSVLFETNVFAQLNPPPCARKQ</sequence>
<evidence type="ECO:0000313" key="12">
    <source>
        <dbReference type="WBParaSite" id="maker-uti_cns_0017403-snap-gene-0.2-mRNA-1"/>
    </source>
</evidence>
<name>A0A1I8IVH4_9PLAT</name>
<dbReference type="Gene3D" id="1.20.1420.30">
    <property type="entry name" value="NCX, central ion-binding region"/>
    <property type="match status" value="2"/>
</dbReference>
<feature type="domain" description="Sodium/calcium exchanger membrane region" evidence="10">
    <location>
        <begin position="299"/>
        <end position="440"/>
    </location>
</feature>
<feature type="transmembrane region" description="Helical" evidence="9">
    <location>
        <begin position="766"/>
        <end position="784"/>
    </location>
</feature>
<dbReference type="FunFam" id="1.20.1420.30:FF:000004">
    <property type="entry name" value="Sodium/potassium/calcium exchanger 2 isoform 1"/>
    <property type="match status" value="1"/>
</dbReference>
<dbReference type="Pfam" id="PF01699">
    <property type="entry name" value="Na_Ca_ex"/>
    <property type="match status" value="2"/>
</dbReference>
<feature type="transmembrane region" description="Helical" evidence="9">
    <location>
        <begin position="231"/>
        <end position="255"/>
    </location>
</feature>
<feature type="compositionally biased region" description="Low complexity" evidence="8">
    <location>
        <begin position="37"/>
        <end position="47"/>
    </location>
</feature>
<dbReference type="NCBIfam" id="TIGR00367">
    <property type="entry name" value="calcium/sodium antiporter"/>
    <property type="match status" value="1"/>
</dbReference>
<comment type="similarity">
    <text evidence="2">Belongs to the Ca(2+):cation antiporter (CaCA) (TC 2.A.19) family. SLC24A subfamily.</text>
</comment>
<protein>
    <submittedName>
        <fullName evidence="12">Na_Ca_ex domain-containing protein</fullName>
    </submittedName>
</protein>
<dbReference type="GO" id="GO:0008273">
    <property type="term" value="F:calcium, potassium:sodium antiporter activity"/>
    <property type="evidence" value="ECO:0007669"/>
    <property type="project" value="TreeGrafter"/>
</dbReference>
<feature type="domain" description="Sodium/calcium exchanger membrane region" evidence="10">
    <location>
        <begin position="632"/>
        <end position="678"/>
    </location>
</feature>
<feature type="transmembrane region" description="Helical" evidence="9">
    <location>
        <begin position="737"/>
        <end position="757"/>
    </location>
</feature>
<evidence type="ECO:0000256" key="4">
    <source>
        <dbReference type="ARBA" id="ARBA00022568"/>
    </source>
</evidence>
<evidence type="ECO:0000256" key="2">
    <source>
        <dbReference type="ARBA" id="ARBA00005364"/>
    </source>
</evidence>
<accession>A0A1I8IVH4</accession>
<feature type="transmembrane region" description="Helical" evidence="9">
    <location>
        <begin position="630"/>
        <end position="653"/>
    </location>
</feature>
<feature type="transmembrane region" description="Helical" evidence="9">
    <location>
        <begin position="293"/>
        <end position="312"/>
    </location>
</feature>
<evidence type="ECO:0000256" key="6">
    <source>
        <dbReference type="ARBA" id="ARBA00022989"/>
    </source>
</evidence>
<keyword evidence="3" id="KW-0050">Antiport</keyword>
<evidence type="ECO:0000256" key="3">
    <source>
        <dbReference type="ARBA" id="ARBA00022449"/>
    </source>
</evidence>
<proteinExistence type="inferred from homology"/>
<evidence type="ECO:0000259" key="10">
    <source>
        <dbReference type="Pfam" id="PF01699"/>
    </source>
</evidence>
<comment type="subcellular location">
    <subcellularLocation>
        <location evidence="1">Membrane</location>
        <topology evidence="1">Multi-pass membrane protein</topology>
    </subcellularLocation>
</comment>
<feature type="compositionally biased region" description="Pro residues" evidence="8">
    <location>
        <begin position="48"/>
        <end position="57"/>
    </location>
</feature>
<keyword evidence="4" id="KW-0813">Transport</keyword>
<dbReference type="InterPro" id="IPR044880">
    <property type="entry name" value="NCX_ion-bd_dom_sf"/>
</dbReference>
<dbReference type="WBParaSite" id="maker-uti_cns_0017403-snap-gene-0.2-mRNA-1">
    <property type="protein sequence ID" value="maker-uti_cns_0017403-snap-gene-0.2-mRNA-1"/>
    <property type="gene ID" value="maker-uti_cns_0017403-snap-gene-0.2"/>
</dbReference>
<dbReference type="Proteomes" id="UP000095280">
    <property type="component" value="Unplaced"/>
</dbReference>
<keyword evidence="5 9" id="KW-0812">Transmembrane</keyword>
<keyword evidence="6 9" id="KW-1133">Transmembrane helix</keyword>
<evidence type="ECO:0000256" key="9">
    <source>
        <dbReference type="SAM" id="Phobius"/>
    </source>
</evidence>
<keyword evidence="4" id="KW-0109">Calcium transport</keyword>
<keyword evidence="7 9" id="KW-0472">Membrane</keyword>
<dbReference type="InterPro" id="IPR004837">
    <property type="entry name" value="NaCa_Exmemb"/>
</dbReference>
<feature type="region of interest" description="Disordered" evidence="8">
    <location>
        <begin position="35"/>
        <end position="57"/>
    </location>
</feature>
<dbReference type="GO" id="GO:0005886">
    <property type="term" value="C:plasma membrane"/>
    <property type="evidence" value="ECO:0007669"/>
    <property type="project" value="TreeGrafter"/>
</dbReference>